<dbReference type="GO" id="GO:0033539">
    <property type="term" value="P:fatty acid beta-oxidation using acyl-CoA dehydrogenase"/>
    <property type="evidence" value="ECO:0007669"/>
    <property type="project" value="TreeGrafter"/>
</dbReference>
<evidence type="ECO:0000256" key="1">
    <source>
        <dbReference type="ARBA" id="ARBA00004305"/>
    </source>
</evidence>
<dbReference type="SMART" id="SM00893">
    <property type="entry name" value="ETF"/>
    <property type="match status" value="1"/>
</dbReference>
<dbReference type="Pfam" id="PF01012">
    <property type="entry name" value="ETF"/>
    <property type="match status" value="1"/>
</dbReference>
<comment type="similarity">
    <text evidence="2 5">Belongs to the ETF beta-subunit/FixA family.</text>
</comment>
<evidence type="ECO:0000313" key="8">
    <source>
        <dbReference type="Proteomes" id="UP000054937"/>
    </source>
</evidence>
<evidence type="ECO:0000256" key="4">
    <source>
        <dbReference type="ARBA" id="ARBA00022982"/>
    </source>
</evidence>
<dbReference type="OrthoDB" id="276685at2759"/>
<dbReference type="FunFam" id="3.40.50.620:FF:000011">
    <property type="entry name" value="Electron transfer flavoprotein subunit beta"/>
    <property type="match status" value="1"/>
</dbReference>
<evidence type="ECO:0000313" key="7">
    <source>
        <dbReference type="EMBL" id="KRX10876.1"/>
    </source>
</evidence>
<comment type="function">
    <text evidence="5">The electron transfer flavoprotein serves as a specific electron acceptor for several dehydrogenases, including five acyl-CoA dehydrogenases, glutaryl-CoA and sarcosine dehydrogenase. It transfers the electrons to the main mitochondrial respiratory chain via ETF-ubiquinone oxidoreductase (ETF dehydrogenase).</text>
</comment>
<comment type="subunit">
    <text evidence="5">Heterodimer of an alpha and a beta subunit.</text>
</comment>
<dbReference type="SUPFAM" id="SSF52402">
    <property type="entry name" value="Adenine nucleotide alpha hydrolases-like"/>
    <property type="match status" value="1"/>
</dbReference>
<evidence type="ECO:0000256" key="2">
    <source>
        <dbReference type="ARBA" id="ARBA00007557"/>
    </source>
</evidence>
<comment type="caution">
    <text evidence="7">The sequence shown here is derived from an EMBL/GenBank/DDBJ whole genome shotgun (WGS) entry which is preliminary data.</text>
</comment>
<proteinExistence type="inferred from homology"/>
<dbReference type="OMA" id="EINQPRI"/>
<dbReference type="InterPro" id="IPR014730">
    <property type="entry name" value="ETF_a/b_N"/>
</dbReference>
<dbReference type="Gene3D" id="3.40.50.620">
    <property type="entry name" value="HUPs"/>
    <property type="match status" value="1"/>
</dbReference>
<dbReference type="GO" id="GO:0009055">
    <property type="term" value="F:electron transfer activity"/>
    <property type="evidence" value="ECO:0007669"/>
    <property type="project" value="InterPro"/>
</dbReference>
<evidence type="ECO:0000259" key="6">
    <source>
        <dbReference type="SMART" id="SM00893"/>
    </source>
</evidence>
<dbReference type="InterPro" id="IPR014729">
    <property type="entry name" value="Rossmann-like_a/b/a_fold"/>
</dbReference>
<gene>
    <name evidence="7" type="ORF">PPERSA_03093</name>
</gene>
<dbReference type="InParanoid" id="A0A0V0R8P3"/>
<keyword evidence="8" id="KW-1185">Reference proteome</keyword>
<dbReference type="PANTHER" id="PTHR21294:SF8">
    <property type="entry name" value="ELECTRON TRANSFER FLAVOPROTEIN SUBUNIT BETA"/>
    <property type="match status" value="1"/>
</dbReference>
<feature type="domain" description="Electron transfer flavoprotein alpha/beta-subunit N-terminal" evidence="6">
    <location>
        <begin position="23"/>
        <end position="215"/>
    </location>
</feature>
<dbReference type="InterPro" id="IPR033948">
    <property type="entry name" value="ETF_beta_N"/>
</dbReference>
<dbReference type="EMBL" id="LDAU01000015">
    <property type="protein sequence ID" value="KRX10876.1"/>
    <property type="molecule type" value="Genomic_DNA"/>
</dbReference>
<keyword evidence="4 5" id="KW-0249">Electron transport</keyword>
<name>A0A0V0R8P3_PSEPJ</name>
<dbReference type="PIRSF" id="PIRSF000090">
    <property type="entry name" value="Beta-ETF"/>
    <property type="match status" value="1"/>
</dbReference>
<evidence type="ECO:0000256" key="3">
    <source>
        <dbReference type="ARBA" id="ARBA00022448"/>
    </source>
</evidence>
<protein>
    <recommendedName>
        <fullName evidence="5">Electron transfer flavoprotein subunit beta</fullName>
        <shortName evidence="5">Beta-ETF</shortName>
    </recommendedName>
</protein>
<comment type="subcellular location">
    <subcellularLocation>
        <location evidence="1 5">Mitochondrion matrix</location>
    </subcellularLocation>
</comment>
<dbReference type="GO" id="GO:0005759">
    <property type="term" value="C:mitochondrial matrix"/>
    <property type="evidence" value="ECO:0007669"/>
    <property type="project" value="UniProtKB-SubCell"/>
</dbReference>
<dbReference type="Proteomes" id="UP000054937">
    <property type="component" value="Unassembled WGS sequence"/>
</dbReference>
<dbReference type="PROSITE" id="PS01065">
    <property type="entry name" value="ETF_BETA"/>
    <property type="match status" value="1"/>
</dbReference>
<dbReference type="AlphaFoldDB" id="A0A0V0R8P3"/>
<keyword evidence="5" id="KW-0496">Mitochondrion</keyword>
<sequence>MKALVGVKRVIDYAVKVRVSSDKSGVETKNVKHSINPFCEIAVEEAVRLKEKNIIKEVVAFSMGPKQSSETLRNALALGADKAIHIQLEDSELQLNQPIVVARVIQALLKKENYDMVLLGKQAIDGDFNQTGQLLAGLMNWPQGTFASKVEVNDKNCAVTREIDGGLQTVSFQLPGVITCDLRLNTPRFAKLPNIMKAKKKPLETLKLSDLGVDTGCNIQVIKVEEPEKRQGGVKVENVDELINKLKNEAKVF</sequence>
<keyword evidence="3 5" id="KW-0813">Transport</keyword>
<dbReference type="PANTHER" id="PTHR21294">
    <property type="entry name" value="ELECTRON TRANSFER FLAVOPROTEIN BETA-SUBUNIT"/>
    <property type="match status" value="1"/>
</dbReference>
<accession>A0A0V0R8P3</accession>
<dbReference type="GO" id="GO:0009063">
    <property type="term" value="P:amino acid catabolic process"/>
    <property type="evidence" value="ECO:0007669"/>
    <property type="project" value="TreeGrafter"/>
</dbReference>
<dbReference type="InterPro" id="IPR012255">
    <property type="entry name" value="ETF_b"/>
</dbReference>
<evidence type="ECO:0000256" key="5">
    <source>
        <dbReference type="PIRNR" id="PIRNR000090"/>
    </source>
</evidence>
<reference evidence="7 8" key="1">
    <citation type="journal article" date="2015" name="Sci. Rep.">
        <title>Genome of the facultative scuticociliatosis pathogen Pseudocohnilembus persalinus provides insight into its virulence through horizontal gene transfer.</title>
        <authorList>
            <person name="Xiong J."/>
            <person name="Wang G."/>
            <person name="Cheng J."/>
            <person name="Tian M."/>
            <person name="Pan X."/>
            <person name="Warren A."/>
            <person name="Jiang C."/>
            <person name="Yuan D."/>
            <person name="Miao W."/>
        </authorList>
    </citation>
    <scope>NUCLEOTIDE SEQUENCE [LARGE SCALE GENOMIC DNA]</scope>
    <source>
        <strain evidence="7">36N120E</strain>
    </source>
</reference>
<dbReference type="InterPro" id="IPR000049">
    <property type="entry name" value="ET-Flavoprotein_bsu_CS"/>
</dbReference>
<dbReference type="CDD" id="cd01714">
    <property type="entry name" value="ETF_beta"/>
    <property type="match status" value="1"/>
</dbReference>
<organism evidence="7 8">
    <name type="scientific">Pseudocohnilembus persalinus</name>
    <name type="common">Ciliate</name>
    <dbReference type="NCBI Taxonomy" id="266149"/>
    <lineage>
        <taxon>Eukaryota</taxon>
        <taxon>Sar</taxon>
        <taxon>Alveolata</taxon>
        <taxon>Ciliophora</taxon>
        <taxon>Intramacronucleata</taxon>
        <taxon>Oligohymenophorea</taxon>
        <taxon>Scuticociliatia</taxon>
        <taxon>Philasterida</taxon>
        <taxon>Pseudocohnilembidae</taxon>
        <taxon>Pseudocohnilembus</taxon>
    </lineage>
</organism>